<sequence length="447" mass="49474">MRFINTDLTCRLDTLPWTGFHTRFVLALGITWVLDAFEVVIVSAVLKPMAKALQFTSQQASLMVSGFLIGAILGSLIFGYLADRFGRKKLFILTLLLYAGGTFLTGFANSFESAFFFRILAGAGLGGEFAAIHSAIDEFVPARHRGKVDGTITALWNLGSIMASLYALYLLKRFDESFAWRIAFFIGGLLTLLIIYIRIYVPESPRWLISKGRLKEAEEIVKKVEREVGISPKVESCQIPVFEGSIWDATELILTKYRWRFLFSASMSFTILTTYYGMLAFLPLVLSKVYNLSSKQTSEVLFFGSVGGLIGGLVVAFLNDRVGRKVLGVSISGLSTLAVFLFLLTDTNPKTLYFLYSLIAFSFASVAYVIATEIYPSYIRAYAIGVLSVVGRLSGALAPVLVTTLANKDYRLGLLCIFLFWLVGFSAFVIYAIKGKETKGMPIEQIS</sequence>
<keyword evidence="4 5" id="KW-0472">Membrane</keyword>
<comment type="caution">
    <text evidence="7">The sequence shown here is derived from an EMBL/GenBank/DDBJ whole genome shotgun (WGS) entry which is preliminary data.</text>
</comment>
<dbReference type="EMBL" id="DSAC01000087">
    <property type="protein sequence ID" value="HHO74336.1"/>
    <property type="molecule type" value="Genomic_DNA"/>
</dbReference>
<dbReference type="AlphaFoldDB" id="A0A7C5X480"/>
<organism evidence="7">
    <name type="scientific">Thermocrinis ruber</name>
    <dbReference type="NCBI Taxonomy" id="75906"/>
    <lineage>
        <taxon>Bacteria</taxon>
        <taxon>Pseudomonadati</taxon>
        <taxon>Aquificota</taxon>
        <taxon>Aquificia</taxon>
        <taxon>Aquificales</taxon>
        <taxon>Aquificaceae</taxon>
        <taxon>Thermocrinis</taxon>
    </lineage>
</organism>
<evidence type="ECO:0000256" key="2">
    <source>
        <dbReference type="ARBA" id="ARBA00022692"/>
    </source>
</evidence>
<feature type="transmembrane region" description="Helical" evidence="5">
    <location>
        <begin position="24"/>
        <end position="46"/>
    </location>
</feature>
<gene>
    <name evidence="7" type="ORF">ENN04_06875</name>
</gene>
<feature type="transmembrane region" description="Helical" evidence="5">
    <location>
        <begin position="382"/>
        <end position="406"/>
    </location>
</feature>
<evidence type="ECO:0000256" key="4">
    <source>
        <dbReference type="ARBA" id="ARBA00023136"/>
    </source>
</evidence>
<accession>A0A7C5X480</accession>
<dbReference type="InterPro" id="IPR036259">
    <property type="entry name" value="MFS_trans_sf"/>
</dbReference>
<dbReference type="Gene3D" id="1.20.1250.20">
    <property type="entry name" value="MFS general substrate transporter like domains"/>
    <property type="match status" value="1"/>
</dbReference>
<feature type="transmembrane region" description="Helical" evidence="5">
    <location>
        <begin position="148"/>
        <end position="170"/>
    </location>
</feature>
<dbReference type="InterPro" id="IPR020846">
    <property type="entry name" value="MFS_dom"/>
</dbReference>
<name>A0A7C5X480_9AQUI</name>
<feature type="transmembrane region" description="Helical" evidence="5">
    <location>
        <begin position="115"/>
        <end position="136"/>
    </location>
</feature>
<comment type="subcellular location">
    <subcellularLocation>
        <location evidence="1">Membrane</location>
        <topology evidence="1">Multi-pass membrane protein</topology>
    </subcellularLocation>
</comment>
<dbReference type="PROSITE" id="PS50850">
    <property type="entry name" value="MFS"/>
    <property type="match status" value="1"/>
</dbReference>
<feature type="transmembrane region" description="Helical" evidence="5">
    <location>
        <begin position="182"/>
        <end position="201"/>
    </location>
</feature>
<evidence type="ECO:0000313" key="7">
    <source>
        <dbReference type="EMBL" id="HHO74336.1"/>
    </source>
</evidence>
<evidence type="ECO:0000259" key="6">
    <source>
        <dbReference type="PROSITE" id="PS50850"/>
    </source>
</evidence>
<dbReference type="Pfam" id="PF00083">
    <property type="entry name" value="Sugar_tr"/>
    <property type="match status" value="1"/>
</dbReference>
<feature type="transmembrane region" description="Helical" evidence="5">
    <location>
        <begin position="351"/>
        <end position="370"/>
    </location>
</feature>
<evidence type="ECO:0000256" key="5">
    <source>
        <dbReference type="SAM" id="Phobius"/>
    </source>
</evidence>
<keyword evidence="3 5" id="KW-1133">Transmembrane helix</keyword>
<dbReference type="PANTHER" id="PTHR23508:SF10">
    <property type="entry name" value="CARBOXYLIC ACID TRANSPORTER PROTEIN HOMOLOG"/>
    <property type="match status" value="1"/>
</dbReference>
<feature type="transmembrane region" description="Helical" evidence="5">
    <location>
        <begin position="261"/>
        <end position="281"/>
    </location>
</feature>
<feature type="transmembrane region" description="Helical" evidence="5">
    <location>
        <begin position="58"/>
        <end position="78"/>
    </location>
</feature>
<evidence type="ECO:0000256" key="3">
    <source>
        <dbReference type="ARBA" id="ARBA00022989"/>
    </source>
</evidence>
<keyword evidence="2 5" id="KW-0812">Transmembrane</keyword>
<protein>
    <submittedName>
        <fullName evidence="7">MFS transporter</fullName>
    </submittedName>
</protein>
<dbReference type="SUPFAM" id="SSF103473">
    <property type="entry name" value="MFS general substrate transporter"/>
    <property type="match status" value="1"/>
</dbReference>
<feature type="transmembrane region" description="Helical" evidence="5">
    <location>
        <begin position="301"/>
        <end position="319"/>
    </location>
</feature>
<feature type="transmembrane region" description="Helical" evidence="5">
    <location>
        <begin position="90"/>
        <end position="109"/>
    </location>
</feature>
<dbReference type="InterPro" id="IPR005828">
    <property type="entry name" value="MFS_sugar_transport-like"/>
</dbReference>
<feature type="domain" description="Major facilitator superfamily (MFS) profile" evidence="6">
    <location>
        <begin position="24"/>
        <end position="439"/>
    </location>
</feature>
<dbReference type="PANTHER" id="PTHR23508">
    <property type="entry name" value="CARBOXYLIC ACID TRANSPORTER PROTEIN HOMOLOG"/>
    <property type="match status" value="1"/>
</dbReference>
<dbReference type="GO" id="GO:0005886">
    <property type="term" value="C:plasma membrane"/>
    <property type="evidence" value="ECO:0007669"/>
    <property type="project" value="TreeGrafter"/>
</dbReference>
<feature type="transmembrane region" description="Helical" evidence="5">
    <location>
        <begin position="326"/>
        <end position="345"/>
    </location>
</feature>
<evidence type="ECO:0000256" key="1">
    <source>
        <dbReference type="ARBA" id="ARBA00004141"/>
    </source>
</evidence>
<reference evidence="7" key="1">
    <citation type="journal article" date="2020" name="mSystems">
        <title>Genome- and Community-Level Interaction Insights into Carbon Utilization and Element Cycling Functions of Hydrothermarchaeota in Hydrothermal Sediment.</title>
        <authorList>
            <person name="Zhou Z."/>
            <person name="Liu Y."/>
            <person name="Xu W."/>
            <person name="Pan J."/>
            <person name="Luo Z.H."/>
            <person name="Li M."/>
        </authorList>
    </citation>
    <scope>NUCLEOTIDE SEQUENCE [LARGE SCALE GENOMIC DNA]</scope>
    <source>
        <strain evidence="7">SpSt-114</strain>
    </source>
</reference>
<dbReference type="GO" id="GO:0046943">
    <property type="term" value="F:carboxylic acid transmembrane transporter activity"/>
    <property type="evidence" value="ECO:0007669"/>
    <property type="project" value="TreeGrafter"/>
</dbReference>
<proteinExistence type="predicted"/>
<feature type="transmembrane region" description="Helical" evidence="5">
    <location>
        <begin position="412"/>
        <end position="433"/>
    </location>
</feature>